<dbReference type="Pfam" id="PF13385">
    <property type="entry name" value="Laminin_G_3"/>
    <property type="match status" value="1"/>
</dbReference>
<dbReference type="EMBL" id="CYYU01000005">
    <property type="protein sequence ID" value="CUN65864.1"/>
    <property type="molecule type" value="Genomic_DNA"/>
</dbReference>
<dbReference type="Gene3D" id="2.60.120.200">
    <property type="match status" value="1"/>
</dbReference>
<dbReference type="SUPFAM" id="SSF56300">
    <property type="entry name" value="Metallo-dependent phosphatases"/>
    <property type="match status" value="1"/>
</dbReference>
<evidence type="ECO:0000313" key="2">
    <source>
        <dbReference type="EMBL" id="CUN65864.1"/>
    </source>
</evidence>
<dbReference type="AlphaFoldDB" id="A0A173YPQ3"/>
<dbReference type="PANTHER" id="PTHR45867">
    <property type="entry name" value="PURPLE ACID PHOSPHATASE"/>
    <property type="match status" value="1"/>
</dbReference>
<dbReference type="STRING" id="187979.ERS852385_01021"/>
<evidence type="ECO:0000313" key="3">
    <source>
        <dbReference type="Proteomes" id="UP000095546"/>
    </source>
</evidence>
<evidence type="ECO:0000259" key="1">
    <source>
        <dbReference type="Pfam" id="PF00149"/>
    </source>
</evidence>
<sequence length="969" mass="109430">MNKNIINGPYLLDPRATQITVAWETVEPTDFKVTASSADGAEYFGDVVYEREEPCQEYPKGACVYTAVIKGLEPATEYAYTVMGGGEVSAASFQTLAEAPKHLHLLTLSDSHLFHNSSFFKKIAVQEAPEFILHGGDISFGTGYQHDQYQDNWFHKIPDVLARIPAYYIHGNHDDGPYYDAFFTATQGRTVHTADGGNTFSFDYGPAHFTMIDSNPWGLFEMNAVNSEMPLDRETRKRIDDTLKWIEEDLTSPAAKKAKWRILMMHHPYTDPFNNRYIVPIAERCQAQLVLGGHLHYYIKSVSVDPKVGARTVYVCEGSAQDPEAEYTAAREDKRLLSEFPEITATGRSNYGILDVTEEALDYRLYGFEKDGSTKLVDTIHLTHDEPDVEFTDIELRRLDNNGNVEVRALAENKGTAMAEAVIHLLDNKCEHAINLFGSEENSQVAVLEPGEKRKLAAVYQAVQPGEHTLRVGETELKLVVFEPTQLSFAHMRVRAGQGEAADCMIAGIEATNNLDHEIFVSVPLYINQRIAETKSLFFRGHEKRYIEFHYKFQQGGEYQVSIADQLPKEVSIEGGIRIIPRILDKSGHGHTALLHGSPKVREVDGHMEVALEQYGDYIEIPASRDLRAPQGFTGMVWADIDRLARPSEMGHNPLMVRGKSVGWGATYCLRMVVERAGGLKWGICHDITEYSWQGGEAKIGEWAQYTMTFDKKAGGDSYCDGKPLAHVAGISDDSEIRQWDDQPIFVGYSYIGHVIPEIGRPKYFTHLPGRISQVRFYKKGLTAEENREIYEHPEAEGPERDDLAVWLDFHSILKVGTHTTEWRHPAIYDPAFKTQKKYWRFKQLKAKTHLPLQASLRARVEVSDDMATVKASRPINLKDGTNYVDISNLPEAQYLRIVTEFAAEVGPDGTFVPELLSYQVVAENERDFTDMFWSTRPDWERGRFTGAVGFPPVDRLRDYPEYTDVIHG</sequence>
<organism evidence="2 3">
    <name type="scientific">Mitsuokella jalaludinii</name>
    <dbReference type="NCBI Taxonomy" id="187979"/>
    <lineage>
        <taxon>Bacteria</taxon>
        <taxon>Bacillati</taxon>
        <taxon>Bacillota</taxon>
        <taxon>Negativicutes</taxon>
        <taxon>Selenomonadales</taxon>
        <taxon>Selenomonadaceae</taxon>
        <taxon>Mitsuokella</taxon>
    </lineage>
</organism>
<dbReference type="InterPro" id="IPR013320">
    <property type="entry name" value="ConA-like_dom_sf"/>
</dbReference>
<dbReference type="OrthoDB" id="98455at2"/>
<dbReference type="Gene3D" id="3.60.21.10">
    <property type="match status" value="1"/>
</dbReference>
<dbReference type="eggNOG" id="COG1409">
    <property type="taxonomic scope" value="Bacteria"/>
</dbReference>
<protein>
    <submittedName>
        <fullName evidence="2">Calcineurin-like phosphoesterase</fullName>
    </submittedName>
</protein>
<dbReference type="RefSeq" id="WP_055161150.1">
    <property type="nucleotide sequence ID" value="NZ_CABIWZ010000005.1"/>
</dbReference>
<dbReference type="Proteomes" id="UP000095546">
    <property type="component" value="Unassembled WGS sequence"/>
</dbReference>
<dbReference type="SUPFAM" id="SSF49899">
    <property type="entry name" value="Concanavalin A-like lectins/glucanases"/>
    <property type="match status" value="1"/>
</dbReference>
<accession>A0A173YPQ3</accession>
<dbReference type="GO" id="GO:0016787">
    <property type="term" value="F:hydrolase activity"/>
    <property type="evidence" value="ECO:0007669"/>
    <property type="project" value="InterPro"/>
</dbReference>
<keyword evidence="3" id="KW-1185">Reference proteome</keyword>
<name>A0A173YPQ3_9FIRM</name>
<dbReference type="InterPro" id="IPR004843">
    <property type="entry name" value="Calcineurin-like_PHP"/>
</dbReference>
<dbReference type="PANTHER" id="PTHR45867:SF3">
    <property type="entry name" value="ACID PHOSPHATASE TYPE 7"/>
    <property type="match status" value="1"/>
</dbReference>
<proteinExistence type="predicted"/>
<dbReference type="Pfam" id="PF00149">
    <property type="entry name" value="Metallophos"/>
    <property type="match status" value="1"/>
</dbReference>
<reference evidence="2 3" key="1">
    <citation type="submission" date="2015-09" db="EMBL/GenBank/DDBJ databases">
        <authorList>
            <consortium name="Pathogen Informatics"/>
        </authorList>
    </citation>
    <scope>NUCLEOTIDE SEQUENCE [LARGE SCALE GENOMIC DNA]</scope>
    <source>
        <strain evidence="2 3">2789STDY5608828</strain>
    </source>
</reference>
<feature type="domain" description="Calcineurin-like phosphoesterase" evidence="1">
    <location>
        <begin position="108"/>
        <end position="298"/>
    </location>
</feature>
<gene>
    <name evidence="2" type="ORF">ERS852385_01021</name>
</gene>
<dbReference type="InterPro" id="IPR029052">
    <property type="entry name" value="Metallo-depent_PP-like"/>
</dbReference>